<accession>A0A4Z0GMF0</accession>
<gene>
    <name evidence="2" type="ORF">E4099_23540</name>
</gene>
<dbReference type="EMBL" id="SRID01000274">
    <property type="protein sequence ID" value="TGA97436.1"/>
    <property type="molecule type" value="Genomic_DNA"/>
</dbReference>
<dbReference type="InterPro" id="IPR027417">
    <property type="entry name" value="P-loop_NTPase"/>
</dbReference>
<feature type="compositionally biased region" description="Low complexity" evidence="1">
    <location>
        <begin position="725"/>
        <end position="766"/>
    </location>
</feature>
<keyword evidence="2" id="KW-0547">Nucleotide-binding</keyword>
<feature type="region of interest" description="Disordered" evidence="1">
    <location>
        <begin position="701"/>
        <end position="864"/>
    </location>
</feature>
<feature type="region of interest" description="Disordered" evidence="1">
    <location>
        <begin position="54"/>
        <end position="73"/>
    </location>
</feature>
<dbReference type="Proteomes" id="UP000297948">
    <property type="component" value="Unassembled WGS sequence"/>
</dbReference>
<evidence type="ECO:0000313" key="3">
    <source>
        <dbReference type="Proteomes" id="UP000297948"/>
    </source>
</evidence>
<proteinExistence type="predicted"/>
<feature type="compositionally biased region" description="Low complexity" evidence="1">
    <location>
        <begin position="814"/>
        <end position="838"/>
    </location>
</feature>
<feature type="compositionally biased region" description="Low complexity" evidence="1">
    <location>
        <begin position="563"/>
        <end position="578"/>
    </location>
</feature>
<evidence type="ECO:0000313" key="2">
    <source>
        <dbReference type="EMBL" id="TGA97436.1"/>
    </source>
</evidence>
<sequence length="864" mass="88138">MEPMNPGSDEHGREDRTRPTGGTPPLPPRDLAPSPGVARTATLVVGEDLLTVNPVDGSEIEPCPPGARPARPERHIPARRTEVRRAAIAPPPIGPEHELPMLGRAEEREQLSGLLSRGRSVRLTGPSGAGRSTLLAAVAADCEGLAPDGVIQLNGRHRTPSDLLRDLYAAVYHAPRYRAGRAELLAAVREIGAVVVLDDLEFGGAALDDLLDATPECAFLISATPQTAAPSPGCPLEEVSLGGLSRTASLELLERAAGRPLDQEEADWGADLWFESEGLPLRFVQAGALLRQRDTPRHPPIAFDSYGDLAEHSTGAAAEDAGSGAPDRPELPPLTEAAAPAALLAAGLGEAAREALRFAVALGGECPHPSQLPALTGDTRADTALGELAGCGLITPAGPRYRLAAGALAQLTEAGYADTAAAHIQTIAGHYAWWTGHPSVTEERVALEADAVLATLAALLAERAAGQPSTAVLLARTAAPAFASALAWGAWERTLRHGQEAARLAGEVAEEAYFHHELGVLALCTGNLDRARAELEASIGLRGVLADRRGAVAGRRALALVADRSGTAAPSAPPAAGRPGEGAGASPFAPRVPDAGPATAITEQLPPVPSAPDTQLSGTSFPGTPFPGTPPVADQGALPTDRTEVLAPVPPPAFPAPGNGPKRRRGLPWAVLTGSRRNVAAAGAGALLVAVLGTVVTLGMASDEEDGTSPDTVRPGTSSSQPDGTGDPVDTPSSDSGSPDGITQPGTGATSDPTTSPSTGETGSDSESPRTPDDPEATDTPSEQDTTKDPTPHTRPPTTKPTTQQPTTKPPTTKPTTQQPTTPPATSTTTPEDPSPTSELTDSASGPAPTGATTGSYSAGGSAA</sequence>
<feature type="region of interest" description="Disordered" evidence="1">
    <location>
        <begin position="314"/>
        <end position="333"/>
    </location>
</feature>
<dbReference type="AlphaFoldDB" id="A0A4Z0GMF0"/>
<feature type="compositionally biased region" description="Basic and acidic residues" evidence="1">
    <location>
        <begin position="8"/>
        <end position="18"/>
    </location>
</feature>
<protein>
    <submittedName>
        <fullName evidence="2">ATP-binding protein</fullName>
    </submittedName>
</protein>
<keyword evidence="3" id="KW-1185">Reference proteome</keyword>
<dbReference type="RefSeq" id="WP_135341116.1">
    <property type="nucleotide sequence ID" value="NZ_SRID01000274.1"/>
</dbReference>
<reference evidence="2 3" key="1">
    <citation type="submission" date="2019-03" db="EMBL/GenBank/DDBJ databases">
        <authorList>
            <person name="Gonzalez-Pimentel J.L."/>
        </authorList>
    </citation>
    <scope>NUCLEOTIDE SEQUENCE [LARGE SCALE GENOMIC DNA]</scope>
    <source>
        <strain evidence="2 3">JCM 31289</strain>
    </source>
</reference>
<dbReference type="SUPFAM" id="SSF52540">
    <property type="entry name" value="P-loop containing nucleoside triphosphate hydrolases"/>
    <property type="match status" value="1"/>
</dbReference>
<dbReference type="GO" id="GO:0005524">
    <property type="term" value="F:ATP binding"/>
    <property type="evidence" value="ECO:0007669"/>
    <property type="project" value="UniProtKB-KW"/>
</dbReference>
<keyword evidence="2" id="KW-0067">ATP-binding</keyword>
<feature type="compositionally biased region" description="Low complexity" evidence="1">
    <location>
        <begin position="850"/>
        <end position="864"/>
    </location>
</feature>
<name>A0A4Z0GMF0_9ACTN</name>
<comment type="caution">
    <text evidence="2">The sequence shown here is derived from an EMBL/GenBank/DDBJ whole genome shotgun (WGS) entry which is preliminary data.</text>
</comment>
<dbReference type="OrthoDB" id="3846495at2"/>
<organism evidence="2 3">
    <name type="scientific">Streptomyces palmae</name>
    <dbReference type="NCBI Taxonomy" id="1701085"/>
    <lineage>
        <taxon>Bacteria</taxon>
        <taxon>Bacillati</taxon>
        <taxon>Actinomycetota</taxon>
        <taxon>Actinomycetes</taxon>
        <taxon>Kitasatosporales</taxon>
        <taxon>Streptomycetaceae</taxon>
        <taxon>Streptomyces</taxon>
    </lineage>
</organism>
<dbReference type="Gene3D" id="3.40.50.300">
    <property type="entry name" value="P-loop containing nucleotide triphosphate hydrolases"/>
    <property type="match status" value="1"/>
</dbReference>
<feature type="region of interest" description="Disordered" evidence="1">
    <location>
        <begin position="1"/>
        <end position="37"/>
    </location>
</feature>
<feature type="compositionally biased region" description="Polar residues" evidence="1">
    <location>
        <begin position="709"/>
        <end position="723"/>
    </location>
</feature>
<feature type="region of interest" description="Disordered" evidence="1">
    <location>
        <begin position="563"/>
        <end position="664"/>
    </location>
</feature>
<evidence type="ECO:0000256" key="1">
    <source>
        <dbReference type="SAM" id="MobiDB-lite"/>
    </source>
</evidence>